<dbReference type="OrthoDB" id="10629894at2759"/>
<name>A0A9Q0BAX2_9PEZI</name>
<protein>
    <submittedName>
        <fullName evidence="1">Uncharacterized protein</fullName>
    </submittedName>
</protein>
<dbReference type="Proteomes" id="UP001056436">
    <property type="component" value="Unassembled WGS sequence"/>
</dbReference>
<dbReference type="AlphaFoldDB" id="A0A9Q0BAX2"/>
<keyword evidence="2" id="KW-1185">Reference proteome</keyword>
<evidence type="ECO:0000313" key="2">
    <source>
        <dbReference type="Proteomes" id="UP001056436"/>
    </source>
</evidence>
<proteinExistence type="predicted"/>
<gene>
    <name evidence="1" type="ORF">CABS02_00597</name>
</gene>
<accession>A0A9Q0BAX2</accession>
<dbReference type="EMBL" id="SDAQ01000001">
    <property type="protein sequence ID" value="KAI3559622.1"/>
    <property type="molecule type" value="Genomic_DNA"/>
</dbReference>
<reference evidence="1" key="1">
    <citation type="submission" date="2019-01" db="EMBL/GenBank/DDBJ databases">
        <title>Colletotrichum abscissum LGMF1257.</title>
        <authorList>
            <person name="Baroncelli R."/>
        </authorList>
    </citation>
    <scope>NUCLEOTIDE SEQUENCE</scope>
    <source>
        <strain evidence="1">Ca142</strain>
    </source>
</reference>
<evidence type="ECO:0000313" key="1">
    <source>
        <dbReference type="EMBL" id="KAI3559622.1"/>
    </source>
</evidence>
<comment type="caution">
    <text evidence="1">The sequence shown here is derived from an EMBL/GenBank/DDBJ whole genome shotgun (WGS) entry which is preliminary data.</text>
</comment>
<sequence>MGSICFRPAVDSAGQITATRPRADTVWLYTRSYRLTSSAWVLAPHQIRLLRAMRCLNASIRLTLATCQAPQLYLLGLALHGVALPFTVPQDVVRKRERAPMLPALTARQVLGGQSVGNKIAVAPVESTGDPESDQRGRER</sequence>
<organism evidence="1 2">
    <name type="scientific">Colletotrichum abscissum</name>
    <dbReference type="NCBI Taxonomy" id="1671311"/>
    <lineage>
        <taxon>Eukaryota</taxon>
        <taxon>Fungi</taxon>
        <taxon>Dikarya</taxon>
        <taxon>Ascomycota</taxon>
        <taxon>Pezizomycotina</taxon>
        <taxon>Sordariomycetes</taxon>
        <taxon>Hypocreomycetidae</taxon>
        <taxon>Glomerellales</taxon>
        <taxon>Glomerellaceae</taxon>
        <taxon>Colletotrichum</taxon>
        <taxon>Colletotrichum acutatum species complex</taxon>
    </lineage>
</organism>